<keyword evidence="11" id="KW-1185">Reference proteome</keyword>
<feature type="transmembrane region" description="Helical" evidence="8">
    <location>
        <begin position="450"/>
        <end position="470"/>
    </location>
</feature>
<organism evidence="10 11">
    <name type="scientific">Denitrobaculum tricleocarpae</name>
    <dbReference type="NCBI Taxonomy" id="2591009"/>
    <lineage>
        <taxon>Bacteria</taxon>
        <taxon>Pseudomonadati</taxon>
        <taxon>Pseudomonadota</taxon>
        <taxon>Alphaproteobacteria</taxon>
        <taxon>Rhodospirillales</taxon>
        <taxon>Rhodospirillaceae</taxon>
        <taxon>Denitrobaculum</taxon>
    </lineage>
</organism>
<keyword evidence="3 7" id="KW-0997">Cell inner membrane</keyword>
<evidence type="ECO:0000256" key="5">
    <source>
        <dbReference type="ARBA" id="ARBA00022989"/>
    </source>
</evidence>
<comment type="subcellular location">
    <subcellularLocation>
        <location evidence="1 7">Cell inner membrane</location>
        <topology evidence="1 7">Multi-pass membrane protein</topology>
    </subcellularLocation>
</comment>
<feature type="transmembrane region" description="Helical" evidence="8">
    <location>
        <begin position="227"/>
        <end position="247"/>
    </location>
</feature>
<evidence type="ECO:0000313" key="10">
    <source>
        <dbReference type="EMBL" id="TQV82277.1"/>
    </source>
</evidence>
<keyword evidence="2" id="KW-1003">Cell membrane</keyword>
<feature type="domain" description="TRAP C4-dicarboxylate transport system permease DctM subunit" evidence="9">
    <location>
        <begin position="12"/>
        <end position="462"/>
    </location>
</feature>
<keyword evidence="7" id="KW-0813">Transport</keyword>
<dbReference type="InterPro" id="IPR010656">
    <property type="entry name" value="DctM"/>
</dbReference>
<feature type="transmembrane region" description="Helical" evidence="8">
    <location>
        <begin position="361"/>
        <end position="380"/>
    </location>
</feature>
<feature type="transmembrane region" description="Helical" evidence="8">
    <location>
        <begin position="400"/>
        <end position="429"/>
    </location>
</feature>
<evidence type="ECO:0000256" key="6">
    <source>
        <dbReference type="ARBA" id="ARBA00023136"/>
    </source>
</evidence>
<feature type="transmembrane region" description="Helical" evidence="8">
    <location>
        <begin position="253"/>
        <end position="269"/>
    </location>
</feature>
<protein>
    <submittedName>
        <fullName evidence="10">TRAP transporter large permease</fullName>
    </submittedName>
</protein>
<dbReference type="AlphaFoldDB" id="A0A545TYK8"/>
<dbReference type="GO" id="GO:0005886">
    <property type="term" value="C:plasma membrane"/>
    <property type="evidence" value="ECO:0007669"/>
    <property type="project" value="UniProtKB-SubCell"/>
</dbReference>
<evidence type="ECO:0000256" key="2">
    <source>
        <dbReference type="ARBA" id="ARBA00022475"/>
    </source>
</evidence>
<evidence type="ECO:0000256" key="4">
    <source>
        <dbReference type="ARBA" id="ARBA00022692"/>
    </source>
</evidence>
<dbReference type="GO" id="GO:0022857">
    <property type="term" value="F:transmembrane transporter activity"/>
    <property type="evidence" value="ECO:0007669"/>
    <property type="project" value="UniProtKB-UniRule"/>
</dbReference>
<dbReference type="PIRSF" id="PIRSF006066">
    <property type="entry name" value="HI0050"/>
    <property type="match status" value="1"/>
</dbReference>
<dbReference type="Pfam" id="PF06808">
    <property type="entry name" value="DctM"/>
    <property type="match status" value="1"/>
</dbReference>
<feature type="transmembrane region" description="Helical" evidence="8">
    <location>
        <begin position="187"/>
        <end position="206"/>
    </location>
</feature>
<feature type="transmembrane region" description="Helical" evidence="8">
    <location>
        <begin position="330"/>
        <end position="354"/>
    </location>
</feature>
<feature type="transmembrane region" description="Helical" evidence="8">
    <location>
        <begin position="148"/>
        <end position="175"/>
    </location>
</feature>
<dbReference type="PANTHER" id="PTHR33362">
    <property type="entry name" value="SIALIC ACID TRAP TRANSPORTER PERMEASE PROTEIN SIAT-RELATED"/>
    <property type="match status" value="1"/>
</dbReference>
<dbReference type="RefSeq" id="WP_142895908.1">
    <property type="nucleotide sequence ID" value="NZ_ML660053.1"/>
</dbReference>
<dbReference type="PANTHER" id="PTHR33362:SF5">
    <property type="entry name" value="C4-DICARBOXYLATE TRAP TRANSPORTER LARGE PERMEASE PROTEIN DCTM"/>
    <property type="match status" value="1"/>
</dbReference>
<dbReference type="Proteomes" id="UP000315252">
    <property type="component" value="Unassembled WGS sequence"/>
</dbReference>
<dbReference type="EMBL" id="VHSH01000002">
    <property type="protein sequence ID" value="TQV82277.1"/>
    <property type="molecule type" value="Genomic_DNA"/>
</dbReference>
<feature type="transmembrane region" description="Helical" evidence="8">
    <location>
        <begin position="30"/>
        <end position="47"/>
    </location>
</feature>
<comment type="caution">
    <text evidence="10">The sequence shown here is derived from an EMBL/GenBank/DDBJ whole genome shotgun (WGS) entry which is preliminary data.</text>
</comment>
<reference evidence="10 11" key="1">
    <citation type="submission" date="2019-06" db="EMBL/GenBank/DDBJ databases">
        <title>Whole genome sequence for Rhodospirillaceae sp. R148.</title>
        <authorList>
            <person name="Wang G."/>
        </authorList>
    </citation>
    <scope>NUCLEOTIDE SEQUENCE [LARGE SCALE GENOMIC DNA]</scope>
    <source>
        <strain evidence="10 11">R148</strain>
    </source>
</reference>
<evidence type="ECO:0000256" key="7">
    <source>
        <dbReference type="RuleBase" id="RU369079"/>
    </source>
</evidence>
<evidence type="ECO:0000313" key="11">
    <source>
        <dbReference type="Proteomes" id="UP000315252"/>
    </source>
</evidence>
<dbReference type="InterPro" id="IPR004681">
    <property type="entry name" value="TRAP_DctM"/>
</dbReference>
<accession>A0A545TYK8</accession>
<evidence type="ECO:0000259" key="9">
    <source>
        <dbReference type="Pfam" id="PF06808"/>
    </source>
</evidence>
<gene>
    <name evidence="10" type="ORF">FKG95_08655</name>
</gene>
<evidence type="ECO:0000256" key="3">
    <source>
        <dbReference type="ARBA" id="ARBA00022519"/>
    </source>
</evidence>
<evidence type="ECO:0000256" key="8">
    <source>
        <dbReference type="SAM" id="Phobius"/>
    </source>
</evidence>
<evidence type="ECO:0000256" key="1">
    <source>
        <dbReference type="ARBA" id="ARBA00004429"/>
    </source>
</evidence>
<keyword evidence="6 8" id="KW-0472">Membrane</keyword>
<keyword evidence="5 8" id="KW-1133">Transmembrane helix</keyword>
<proteinExistence type="predicted"/>
<keyword evidence="4 8" id="KW-0812">Transmembrane</keyword>
<feature type="transmembrane region" description="Helical" evidence="8">
    <location>
        <begin position="59"/>
        <end position="82"/>
    </location>
</feature>
<sequence>MSELELIGLAGLVLLFVLLALRIPVGLAMIAVGIAGNYALSLAAPYLRFEPYLKQFKTLLWNGLANYELSVVPLFVLMGYLASQTQLSRDLFQGLNALVGRLRGGVAMAAVCACAGFGAVCGSSLATASTMGRVALPELRRMRYDPKLATGTLAAGGTLGILIPPSIALVIYAIIVEASVIQMFQAAILPGLVAVAFFIGVIALQVRLKPELAPLADPMEEQARKQALIRLIPVLVIFGSIILGLGMGLFTPTPAAAVGVFAILAYGLLRRFQSNGLGTESHQRGGLTLTGLREALLQTAVTSGMIYFILFGAEVLKGFFTRAGLPTAMAGWAGTSGLDPWVILIVMLIILILLGCFMDSLAMILVVVPFLWPVLVDLNGGDYTTAATAAYGLDTEELKIWFGILALVVVELGLITPPVGLNVFIISSLAENVGMRAVFRGVMPFFSAEIVRVALLLSLPALTLFMPRLLSG</sequence>
<comment type="function">
    <text evidence="7">Part of the tripartite ATP-independent periplasmic (TRAP) transport system.</text>
</comment>
<name>A0A545TYK8_9PROT</name>
<feature type="transmembrane region" description="Helical" evidence="8">
    <location>
        <begin position="102"/>
        <end position="127"/>
    </location>
</feature>
<dbReference type="OrthoDB" id="9790209at2"/>